<proteinExistence type="predicted"/>
<evidence type="ECO:0000259" key="1">
    <source>
        <dbReference type="Pfam" id="PF13649"/>
    </source>
</evidence>
<dbReference type="OrthoDB" id="2363476at2759"/>
<reference evidence="2" key="1">
    <citation type="submission" date="2021-06" db="EMBL/GenBank/DDBJ databases">
        <authorList>
            <person name="Kallberg Y."/>
            <person name="Tangrot J."/>
            <person name="Rosling A."/>
        </authorList>
    </citation>
    <scope>NUCLEOTIDE SEQUENCE</scope>
    <source>
        <strain evidence="2">FL966</strain>
    </source>
</reference>
<evidence type="ECO:0000313" key="2">
    <source>
        <dbReference type="EMBL" id="CAG8565903.1"/>
    </source>
</evidence>
<dbReference type="InterPro" id="IPR029063">
    <property type="entry name" value="SAM-dependent_MTases_sf"/>
</dbReference>
<sequence>MINPSQIKEHESTSKKDYLISIQDEDTSIYMHNFYEYLFNGNVGAPVHEKLQNGAKVLAFRCDSDIWITKVAAEYPNSKFYAVDSTIPDSSDKFNNITFIEYNVFKKISFPDNEFDYVFSRDKFLLIEKTIFQEILSEIFRVLKPGGISWLKAQNISYDILINFENYLYETGKTEYITYRIVETQVRKGYAFGDFLIEIILMYYRSVSDYLASFMNISFGEYDDFMNNVESELNAKDNKTTIRHKQVLARKKCTHSEEN</sequence>
<gene>
    <name evidence="2" type="ORF">CPELLU_LOCUS5424</name>
</gene>
<dbReference type="Pfam" id="PF13649">
    <property type="entry name" value="Methyltransf_25"/>
    <property type="match status" value="1"/>
</dbReference>
<protein>
    <submittedName>
        <fullName evidence="2">22242_t:CDS:1</fullName>
    </submittedName>
</protein>
<dbReference type="CDD" id="cd02440">
    <property type="entry name" value="AdoMet_MTases"/>
    <property type="match status" value="1"/>
</dbReference>
<evidence type="ECO:0000313" key="3">
    <source>
        <dbReference type="Proteomes" id="UP000789759"/>
    </source>
</evidence>
<accession>A0A9N9FWY1</accession>
<keyword evidence="3" id="KW-1185">Reference proteome</keyword>
<dbReference type="Proteomes" id="UP000789759">
    <property type="component" value="Unassembled WGS sequence"/>
</dbReference>
<dbReference type="EMBL" id="CAJVQA010003087">
    <property type="protein sequence ID" value="CAG8565903.1"/>
    <property type="molecule type" value="Genomic_DNA"/>
</dbReference>
<dbReference type="SUPFAM" id="SSF53335">
    <property type="entry name" value="S-adenosyl-L-methionine-dependent methyltransferases"/>
    <property type="match status" value="1"/>
</dbReference>
<dbReference type="Gene3D" id="3.40.50.150">
    <property type="entry name" value="Vaccinia Virus protein VP39"/>
    <property type="match status" value="1"/>
</dbReference>
<feature type="domain" description="Methyltransferase" evidence="1">
    <location>
        <begin position="91"/>
        <end position="147"/>
    </location>
</feature>
<comment type="caution">
    <text evidence="2">The sequence shown here is derived from an EMBL/GenBank/DDBJ whole genome shotgun (WGS) entry which is preliminary data.</text>
</comment>
<dbReference type="AlphaFoldDB" id="A0A9N9FWY1"/>
<organism evidence="2 3">
    <name type="scientific">Cetraspora pellucida</name>
    <dbReference type="NCBI Taxonomy" id="1433469"/>
    <lineage>
        <taxon>Eukaryota</taxon>
        <taxon>Fungi</taxon>
        <taxon>Fungi incertae sedis</taxon>
        <taxon>Mucoromycota</taxon>
        <taxon>Glomeromycotina</taxon>
        <taxon>Glomeromycetes</taxon>
        <taxon>Diversisporales</taxon>
        <taxon>Gigasporaceae</taxon>
        <taxon>Cetraspora</taxon>
    </lineage>
</organism>
<dbReference type="InterPro" id="IPR041698">
    <property type="entry name" value="Methyltransf_25"/>
</dbReference>
<name>A0A9N9FWY1_9GLOM</name>